<organism evidence="2 3">
    <name type="scientific">Streptomyces muensis</name>
    <dbReference type="NCBI Taxonomy" id="1077944"/>
    <lineage>
        <taxon>Bacteria</taxon>
        <taxon>Bacillati</taxon>
        <taxon>Actinomycetota</taxon>
        <taxon>Actinomycetes</taxon>
        <taxon>Kitasatosporales</taxon>
        <taxon>Streptomycetaceae</taxon>
        <taxon>Streptomyces</taxon>
    </lineage>
</organism>
<evidence type="ECO:0000256" key="1">
    <source>
        <dbReference type="SAM" id="MobiDB-lite"/>
    </source>
</evidence>
<dbReference type="RefSeq" id="WP_234760754.1">
    <property type="nucleotide sequence ID" value="NZ_JAKEIP010000005.1"/>
</dbReference>
<protein>
    <submittedName>
        <fullName evidence="2">Uncharacterized protein</fullName>
    </submittedName>
</protein>
<sequence>MSAAGGQTALSVPAQPGRGGRHGIADVTTDVLTRMLRDHFIKPGEEIPGAVFLTEVTAPERTGRRADAVHIATWASRGGGEIDVCEVKTQRADWLRELRDPGKAEAWWPYSSRFWLVVPNTGVARPDELPEGWGLMVPKARGRRFQVLVEPAKRTPELTTGLLVTLLTNTETVRMNALRRQRDELGDRHRAELQRVRDEGGTARNPHVDEKLALLKRLEQALGGRLSGSGGWGRYVSTDEAAEALAAFAQPHIEQQRGRERTVRLASTLAHHRDELTRIVGELEQATALPKADEEPSA</sequence>
<keyword evidence="3" id="KW-1185">Reference proteome</keyword>
<dbReference type="EMBL" id="JAKEIP010000005">
    <property type="protein sequence ID" value="MCF1592449.1"/>
    <property type="molecule type" value="Genomic_DNA"/>
</dbReference>
<proteinExistence type="predicted"/>
<name>A0A9X1TJC0_STRM4</name>
<dbReference type="AlphaFoldDB" id="A0A9X1TJC0"/>
<dbReference type="Proteomes" id="UP001139384">
    <property type="component" value="Unassembled WGS sequence"/>
</dbReference>
<reference evidence="2" key="1">
    <citation type="submission" date="2022-01" db="EMBL/GenBank/DDBJ databases">
        <title>Draft Genome Sequences of Seven Type Strains of the Genus Streptomyces.</title>
        <authorList>
            <person name="Aziz S."/>
            <person name="Coretto E."/>
            <person name="Chronakova A."/>
            <person name="Sproer C."/>
            <person name="Huber K."/>
            <person name="Nouioui I."/>
            <person name="Gross H."/>
        </authorList>
    </citation>
    <scope>NUCLEOTIDE SEQUENCE</scope>
    <source>
        <strain evidence="2">DSM 103493</strain>
    </source>
</reference>
<comment type="caution">
    <text evidence="2">The sequence shown here is derived from an EMBL/GenBank/DDBJ whole genome shotgun (WGS) entry which is preliminary data.</text>
</comment>
<evidence type="ECO:0000313" key="3">
    <source>
        <dbReference type="Proteomes" id="UP001139384"/>
    </source>
</evidence>
<evidence type="ECO:0000313" key="2">
    <source>
        <dbReference type="EMBL" id="MCF1592449.1"/>
    </source>
</evidence>
<feature type="region of interest" description="Disordered" evidence="1">
    <location>
        <begin position="1"/>
        <end position="24"/>
    </location>
</feature>
<accession>A0A9X1TJC0</accession>
<gene>
    <name evidence="2" type="ORF">L0P92_02540</name>
</gene>